<accession>A0ABV6BYV6</accession>
<keyword evidence="8" id="KW-1185">Reference proteome</keyword>
<dbReference type="Gene3D" id="3.30.1490.190">
    <property type="match status" value="1"/>
</dbReference>
<protein>
    <submittedName>
        <fullName evidence="7">Fur family transcriptional regulator</fullName>
    </submittedName>
</protein>
<organism evidence="7 8">
    <name type="scientific">Aciditerrimonas ferrireducens</name>
    <dbReference type="NCBI Taxonomy" id="667306"/>
    <lineage>
        <taxon>Bacteria</taxon>
        <taxon>Bacillati</taxon>
        <taxon>Actinomycetota</taxon>
        <taxon>Acidimicrobiia</taxon>
        <taxon>Acidimicrobiales</taxon>
        <taxon>Acidimicrobiaceae</taxon>
        <taxon>Aciditerrimonas</taxon>
    </lineage>
</organism>
<dbReference type="Proteomes" id="UP001589788">
    <property type="component" value="Unassembled WGS sequence"/>
</dbReference>
<sequence length="161" mass="17723">MVADLAPPETVEGILALFRHRGGRVTASRRLVVRCLLESGTHPTADELVSAVHREDPTVHRSTVYRNLEELERLGVVEHVHLGHGAATYHLATERHGHLVCDRCGRQIEVPEAVFGELARIARDRYGFEVRPRHFAIPGLCHTCAGQEAATAESAPTTTRA</sequence>
<evidence type="ECO:0000313" key="8">
    <source>
        <dbReference type="Proteomes" id="UP001589788"/>
    </source>
</evidence>
<dbReference type="PANTHER" id="PTHR33202:SF7">
    <property type="entry name" value="FERRIC UPTAKE REGULATION PROTEIN"/>
    <property type="match status" value="1"/>
</dbReference>
<keyword evidence="2" id="KW-0678">Repressor</keyword>
<dbReference type="RefSeq" id="WP_377787012.1">
    <property type="nucleotide sequence ID" value="NZ_JBHLYQ010000001.1"/>
</dbReference>
<dbReference type="InterPro" id="IPR036390">
    <property type="entry name" value="WH_DNA-bd_sf"/>
</dbReference>
<keyword evidence="5" id="KW-0238">DNA-binding</keyword>
<dbReference type="PANTHER" id="PTHR33202">
    <property type="entry name" value="ZINC UPTAKE REGULATION PROTEIN"/>
    <property type="match status" value="1"/>
</dbReference>
<keyword evidence="3" id="KW-0862">Zinc</keyword>
<name>A0ABV6BYV6_9ACTN</name>
<keyword evidence="4" id="KW-0805">Transcription regulation</keyword>
<proteinExistence type="inferred from homology"/>
<dbReference type="CDD" id="cd07153">
    <property type="entry name" value="Fur_like"/>
    <property type="match status" value="1"/>
</dbReference>
<dbReference type="Pfam" id="PF01475">
    <property type="entry name" value="FUR"/>
    <property type="match status" value="1"/>
</dbReference>
<evidence type="ECO:0000256" key="4">
    <source>
        <dbReference type="ARBA" id="ARBA00023015"/>
    </source>
</evidence>
<comment type="caution">
    <text evidence="7">The sequence shown here is derived from an EMBL/GenBank/DDBJ whole genome shotgun (WGS) entry which is preliminary data.</text>
</comment>
<evidence type="ECO:0000256" key="5">
    <source>
        <dbReference type="ARBA" id="ARBA00023125"/>
    </source>
</evidence>
<dbReference type="InterPro" id="IPR043135">
    <property type="entry name" value="Fur_C"/>
</dbReference>
<dbReference type="EMBL" id="JBHLYQ010000001">
    <property type="protein sequence ID" value="MFC0080619.1"/>
    <property type="molecule type" value="Genomic_DNA"/>
</dbReference>
<evidence type="ECO:0000313" key="7">
    <source>
        <dbReference type="EMBL" id="MFC0080619.1"/>
    </source>
</evidence>
<evidence type="ECO:0000256" key="1">
    <source>
        <dbReference type="ARBA" id="ARBA00007957"/>
    </source>
</evidence>
<evidence type="ECO:0000256" key="6">
    <source>
        <dbReference type="ARBA" id="ARBA00023163"/>
    </source>
</evidence>
<evidence type="ECO:0000256" key="3">
    <source>
        <dbReference type="ARBA" id="ARBA00022833"/>
    </source>
</evidence>
<dbReference type="SUPFAM" id="SSF46785">
    <property type="entry name" value="Winged helix' DNA-binding domain"/>
    <property type="match status" value="1"/>
</dbReference>
<evidence type="ECO:0000256" key="2">
    <source>
        <dbReference type="ARBA" id="ARBA00022491"/>
    </source>
</evidence>
<gene>
    <name evidence="7" type="ORF">ACFFRE_00415</name>
</gene>
<comment type="similarity">
    <text evidence="1">Belongs to the Fur family.</text>
</comment>
<dbReference type="InterPro" id="IPR002481">
    <property type="entry name" value="FUR"/>
</dbReference>
<keyword evidence="6" id="KW-0804">Transcription</keyword>
<dbReference type="InterPro" id="IPR036388">
    <property type="entry name" value="WH-like_DNA-bd_sf"/>
</dbReference>
<dbReference type="Gene3D" id="1.10.10.10">
    <property type="entry name" value="Winged helix-like DNA-binding domain superfamily/Winged helix DNA-binding domain"/>
    <property type="match status" value="1"/>
</dbReference>
<reference evidence="7 8" key="1">
    <citation type="submission" date="2024-09" db="EMBL/GenBank/DDBJ databases">
        <authorList>
            <person name="Sun Q."/>
            <person name="Mori K."/>
        </authorList>
    </citation>
    <scope>NUCLEOTIDE SEQUENCE [LARGE SCALE GENOMIC DNA]</scope>
    <source>
        <strain evidence="7 8">JCM 15389</strain>
    </source>
</reference>